<dbReference type="EMBL" id="OU899034">
    <property type="protein sequence ID" value="CAH1712112.1"/>
    <property type="molecule type" value="Genomic_DNA"/>
</dbReference>
<protein>
    <submittedName>
        <fullName evidence="3">Uncharacterized protein</fullName>
    </submittedName>
</protein>
<dbReference type="AlphaFoldDB" id="A0A9P0NDR5"/>
<sequence length="211" mass="24300">MYKVPRLYSYCYDFFFPVGCGDVDELVVAAERVGGDGDERVVGFGSMIFSTFFRLSIHGDDKENIVRNFSGPREGTVDRGRMTLFENFIVSFFCFVYLFLFCLQSHPLSGEVGKEHQFLLSYVSPVVFDFRARTDATTTMTTATRRRRRRRRRANSSNTRRAASRTTAGMFAEIIDLIGRARACVYDYVARVRARFAPYRPHRPQTTDRTP</sequence>
<evidence type="ECO:0000313" key="4">
    <source>
        <dbReference type="Proteomes" id="UP001154329"/>
    </source>
</evidence>
<keyword evidence="2" id="KW-0812">Transmembrane</keyword>
<evidence type="ECO:0000256" key="1">
    <source>
        <dbReference type="SAM" id="MobiDB-lite"/>
    </source>
</evidence>
<keyword evidence="2" id="KW-1133">Transmembrane helix</keyword>
<name>A0A9P0NDR5_APHGO</name>
<evidence type="ECO:0000313" key="3">
    <source>
        <dbReference type="EMBL" id="CAH1712112.1"/>
    </source>
</evidence>
<accession>A0A9P0NDR5</accession>
<gene>
    <name evidence="3" type="ORF">APHIGO_LOCUS1863</name>
</gene>
<feature type="region of interest" description="Disordered" evidence="1">
    <location>
        <begin position="139"/>
        <end position="164"/>
    </location>
</feature>
<reference evidence="3" key="2">
    <citation type="submission" date="2022-10" db="EMBL/GenBank/DDBJ databases">
        <authorList>
            <consortium name="ENA_rothamsted_submissions"/>
            <consortium name="culmorum"/>
            <person name="King R."/>
        </authorList>
    </citation>
    <scope>NUCLEOTIDE SEQUENCE</scope>
</reference>
<organism evidence="3 4">
    <name type="scientific">Aphis gossypii</name>
    <name type="common">Cotton aphid</name>
    <dbReference type="NCBI Taxonomy" id="80765"/>
    <lineage>
        <taxon>Eukaryota</taxon>
        <taxon>Metazoa</taxon>
        <taxon>Ecdysozoa</taxon>
        <taxon>Arthropoda</taxon>
        <taxon>Hexapoda</taxon>
        <taxon>Insecta</taxon>
        <taxon>Pterygota</taxon>
        <taxon>Neoptera</taxon>
        <taxon>Paraneoptera</taxon>
        <taxon>Hemiptera</taxon>
        <taxon>Sternorrhyncha</taxon>
        <taxon>Aphidomorpha</taxon>
        <taxon>Aphidoidea</taxon>
        <taxon>Aphididae</taxon>
        <taxon>Aphidini</taxon>
        <taxon>Aphis</taxon>
        <taxon>Aphis</taxon>
    </lineage>
</organism>
<proteinExistence type="predicted"/>
<evidence type="ECO:0000256" key="2">
    <source>
        <dbReference type="SAM" id="Phobius"/>
    </source>
</evidence>
<keyword evidence="2" id="KW-0472">Membrane</keyword>
<dbReference type="Proteomes" id="UP001154329">
    <property type="component" value="Chromosome 1"/>
</dbReference>
<keyword evidence="4" id="KW-1185">Reference proteome</keyword>
<feature type="transmembrane region" description="Helical" evidence="2">
    <location>
        <begin position="83"/>
        <end position="101"/>
    </location>
</feature>
<reference evidence="3" key="1">
    <citation type="submission" date="2022-02" db="EMBL/GenBank/DDBJ databases">
        <authorList>
            <person name="King R."/>
        </authorList>
    </citation>
    <scope>NUCLEOTIDE SEQUENCE</scope>
</reference>
<feature type="compositionally biased region" description="Basic residues" evidence="1">
    <location>
        <begin position="144"/>
        <end position="154"/>
    </location>
</feature>
<feature type="compositionally biased region" description="Low complexity" evidence="1">
    <location>
        <begin position="155"/>
        <end position="164"/>
    </location>
</feature>